<feature type="compositionally biased region" description="Basic and acidic residues" evidence="1">
    <location>
        <begin position="581"/>
        <end position="593"/>
    </location>
</feature>
<sequence length="674" mass="76894">MALQKFPEADLTENAVEDITSGLHVSQPVFQVLGSCYCDSMCSGPIYSCVQRSVRLSDGDKYFDAYLVSKHEDANDHQVFQKHAIVQLVDFNTEHVLCGKYTVLIFEGILLHDGENLGVLGNPTSLRPQKDPKWYTEVDDEDGFYSRLDEVVTLLLRYRDKEIDQVEYHKQALTATFCNPRLTAKQRQHIKEGVDALDESRDQFLMASYNPTERLTPYMSTVPMVLQYTELSLQGIGQHAKCNNALNVMHIEEGRNYISPTVIETAFREEIWRNPQFIQVVSKLHLEKCERHQQEARRGRKSQVRNTLEESKARNDVGMANLRVARPICGHGARYTRKSEGMLRAIYCFPADEADGTLQSLTKFAELMEREGVLAYGTRFDKRTEKPKPFKVKKVKQSAANSLPQPEKVISVGAVETLAHGGEFKNPILQVLLFKKILHVGEDTYAILLSDGYDIMTGFLDKGIFKETPKSCFLPFTMVQILKYSFIKVLSYRNTLLIQKIGYHIPPTANQKSPIGRPLYYTYNVEPTPEEVEKLPTFCPRQTIEIIAAQRLYKQEMKRHNLMLNMSAKRASLARNAAADSESKALEESDQSDHSASTELISITDSSYVPIERALAMDGFCKYADLWHEKATRTTRLPDGRLIVRRPVTQRVPYHFSVTRDMSTKLRNKIIVKR</sequence>
<comment type="caution">
    <text evidence="2">The sequence shown here is derived from an EMBL/GenBank/DDBJ whole genome shotgun (WGS) entry which is preliminary data.</text>
</comment>
<keyword evidence="3" id="KW-1185">Reference proteome</keyword>
<name>A0A9Q1HFD2_HOLLE</name>
<evidence type="ECO:0000256" key="1">
    <source>
        <dbReference type="SAM" id="MobiDB-lite"/>
    </source>
</evidence>
<proteinExistence type="predicted"/>
<gene>
    <name evidence="2" type="ORF">HOLleu_09979</name>
</gene>
<dbReference type="Proteomes" id="UP001152320">
    <property type="component" value="Chromosome 4"/>
</dbReference>
<organism evidence="2 3">
    <name type="scientific">Holothuria leucospilota</name>
    <name type="common">Black long sea cucumber</name>
    <name type="synonym">Mertensiothuria leucospilota</name>
    <dbReference type="NCBI Taxonomy" id="206669"/>
    <lineage>
        <taxon>Eukaryota</taxon>
        <taxon>Metazoa</taxon>
        <taxon>Echinodermata</taxon>
        <taxon>Eleutherozoa</taxon>
        <taxon>Echinozoa</taxon>
        <taxon>Holothuroidea</taxon>
        <taxon>Aspidochirotacea</taxon>
        <taxon>Aspidochirotida</taxon>
        <taxon>Holothuriidae</taxon>
        <taxon>Holothuria</taxon>
    </lineage>
</organism>
<dbReference type="InterPro" id="IPR012340">
    <property type="entry name" value="NA-bd_OB-fold"/>
</dbReference>
<evidence type="ECO:0000313" key="2">
    <source>
        <dbReference type="EMBL" id="KAJ8043051.1"/>
    </source>
</evidence>
<feature type="region of interest" description="Disordered" evidence="1">
    <location>
        <begin position="292"/>
        <end position="312"/>
    </location>
</feature>
<dbReference type="AlphaFoldDB" id="A0A9Q1HFD2"/>
<dbReference type="Gene3D" id="2.40.50.140">
    <property type="entry name" value="Nucleic acid-binding proteins"/>
    <property type="match status" value="2"/>
</dbReference>
<reference evidence="2" key="1">
    <citation type="submission" date="2021-10" db="EMBL/GenBank/DDBJ databases">
        <title>Tropical sea cucumber genome reveals ecological adaptation and Cuvierian tubules defense mechanism.</title>
        <authorList>
            <person name="Chen T."/>
        </authorList>
    </citation>
    <scope>NUCLEOTIDE SEQUENCE</scope>
    <source>
        <strain evidence="2">Nanhai2018</strain>
        <tissue evidence="2">Muscle</tissue>
    </source>
</reference>
<accession>A0A9Q1HFD2</accession>
<feature type="region of interest" description="Disordered" evidence="1">
    <location>
        <begin position="579"/>
        <end position="598"/>
    </location>
</feature>
<dbReference type="OrthoDB" id="10622215at2759"/>
<evidence type="ECO:0000313" key="3">
    <source>
        <dbReference type="Proteomes" id="UP001152320"/>
    </source>
</evidence>
<protein>
    <submittedName>
        <fullName evidence="2">Uncharacterized protein</fullName>
    </submittedName>
</protein>
<dbReference type="EMBL" id="JAIZAY010000004">
    <property type="protein sequence ID" value="KAJ8043051.1"/>
    <property type="molecule type" value="Genomic_DNA"/>
</dbReference>